<gene>
    <name evidence="1" type="ORF">SD70_13725</name>
</gene>
<dbReference type="EMBL" id="JXAK01000021">
    <property type="protein sequence ID" value="KIL40458.1"/>
    <property type="molecule type" value="Genomic_DNA"/>
</dbReference>
<keyword evidence="2" id="KW-1185">Reference proteome</keyword>
<evidence type="ECO:0008006" key="3">
    <source>
        <dbReference type="Google" id="ProtNLM"/>
    </source>
</evidence>
<accession>A0ABR5AI68</accession>
<evidence type="ECO:0000313" key="1">
    <source>
        <dbReference type="EMBL" id="KIL40458.1"/>
    </source>
</evidence>
<organism evidence="1 2">
    <name type="scientific">Gordoniibacillus kamchatkensis</name>
    <dbReference type="NCBI Taxonomy" id="1590651"/>
    <lineage>
        <taxon>Bacteria</taxon>
        <taxon>Bacillati</taxon>
        <taxon>Bacillota</taxon>
        <taxon>Bacilli</taxon>
        <taxon>Bacillales</taxon>
        <taxon>Paenibacillaceae</taxon>
        <taxon>Gordoniibacillus</taxon>
    </lineage>
</organism>
<dbReference type="Proteomes" id="UP000031967">
    <property type="component" value="Unassembled WGS sequence"/>
</dbReference>
<comment type="caution">
    <text evidence="1">The sequence shown here is derived from an EMBL/GenBank/DDBJ whole genome shotgun (WGS) entry which is preliminary data.</text>
</comment>
<dbReference type="RefSeq" id="WP_041048106.1">
    <property type="nucleotide sequence ID" value="NZ_JXAK01000021.1"/>
</dbReference>
<evidence type="ECO:0000313" key="2">
    <source>
        <dbReference type="Proteomes" id="UP000031967"/>
    </source>
</evidence>
<proteinExistence type="predicted"/>
<protein>
    <recommendedName>
        <fullName evidence="3">Glycerate kinase</fullName>
    </recommendedName>
</protein>
<name>A0ABR5AI68_9BACL</name>
<reference evidence="1 2" key="1">
    <citation type="submission" date="2014-12" db="EMBL/GenBank/DDBJ databases">
        <title>Draft genome sequence of Paenibacillus kamchatkensis strain B-2647.</title>
        <authorList>
            <person name="Karlyshev A.V."/>
            <person name="Kudryashova E.B."/>
        </authorList>
    </citation>
    <scope>NUCLEOTIDE SEQUENCE [LARGE SCALE GENOMIC DNA]</scope>
    <source>
        <strain evidence="1 2">VKM B-2647</strain>
    </source>
</reference>
<sequence>MIEQYGTPWFLRRKTSLKRIRSKLKIVSLGIAADSKGDEELTRAKYPEANVILQSAEDLFRLAEVVDEGLDVLLTKLAIYKDERGNRK</sequence>